<proteinExistence type="predicted"/>
<comment type="caution">
    <text evidence="3">The sequence shown here is derived from an EMBL/GenBank/DDBJ whole genome shotgun (WGS) entry which is preliminary data.</text>
</comment>
<dbReference type="GO" id="GO:0003677">
    <property type="term" value="F:DNA binding"/>
    <property type="evidence" value="ECO:0007669"/>
    <property type="project" value="UniProtKB-KW"/>
</dbReference>
<feature type="domain" description="Cas12f1-like TNB" evidence="2">
    <location>
        <begin position="33"/>
        <end position="95"/>
    </location>
</feature>
<gene>
    <name evidence="3" type="ORF">ENM84_07200</name>
</gene>
<evidence type="ECO:0000313" key="3">
    <source>
        <dbReference type="EMBL" id="HHP82433.1"/>
    </source>
</evidence>
<evidence type="ECO:0000256" key="1">
    <source>
        <dbReference type="ARBA" id="ARBA00023125"/>
    </source>
</evidence>
<protein>
    <recommendedName>
        <fullName evidence="2">Cas12f1-like TNB domain-containing protein</fullName>
    </recommendedName>
</protein>
<dbReference type="AlphaFoldDB" id="A0A7C5TKQ0"/>
<dbReference type="EMBL" id="DRZI01000311">
    <property type="protein sequence ID" value="HHP82433.1"/>
    <property type="molecule type" value="Genomic_DNA"/>
</dbReference>
<evidence type="ECO:0000259" key="2">
    <source>
        <dbReference type="Pfam" id="PF07282"/>
    </source>
</evidence>
<keyword evidence="1" id="KW-0238">DNA-binding</keyword>
<dbReference type="InterPro" id="IPR010095">
    <property type="entry name" value="Cas12f1-like_TNB"/>
</dbReference>
<accession>A0A7C5TKQ0</accession>
<name>A0A7C5TKQ0_9CREN</name>
<reference evidence="3" key="1">
    <citation type="journal article" date="2020" name="mSystems">
        <title>Genome- and Community-Level Interaction Insights into Carbon Utilization and Element Cycling Functions of Hydrothermarchaeota in Hydrothermal Sediment.</title>
        <authorList>
            <person name="Zhou Z."/>
            <person name="Liu Y."/>
            <person name="Xu W."/>
            <person name="Pan J."/>
            <person name="Luo Z.H."/>
            <person name="Li M."/>
        </authorList>
    </citation>
    <scope>NUCLEOTIDE SEQUENCE [LARGE SCALE GENOMIC DNA]</scope>
    <source>
        <strain evidence="3">SpSt-1121</strain>
    </source>
</reference>
<dbReference type="Pfam" id="PF07282">
    <property type="entry name" value="Cas12f1-like_TNB"/>
    <property type="match status" value="1"/>
</dbReference>
<sequence length="124" mass="14636">MSNHLRRLREAERKRAKRGKRFNKKLTLWFYCRIQFCIDYEAKERGLRAVRVSPKGTSSKCPKCNSKLADNSYRILRCSKCNFIGDRDVVATINLYKKLTRKILKMWGPGSPRMPPSRCKPKKR</sequence>
<organism evidence="3">
    <name type="scientific">Ignisphaera aggregans</name>
    <dbReference type="NCBI Taxonomy" id="334771"/>
    <lineage>
        <taxon>Archaea</taxon>
        <taxon>Thermoproteota</taxon>
        <taxon>Thermoprotei</taxon>
        <taxon>Desulfurococcales</taxon>
        <taxon>Desulfurococcaceae</taxon>
        <taxon>Ignisphaera</taxon>
    </lineage>
</organism>